<gene>
    <name evidence="1" type="ORF">GMRT_14258</name>
</gene>
<organism evidence="1 2">
    <name type="scientific">Giardia muris</name>
    <dbReference type="NCBI Taxonomy" id="5742"/>
    <lineage>
        <taxon>Eukaryota</taxon>
        <taxon>Metamonada</taxon>
        <taxon>Diplomonadida</taxon>
        <taxon>Hexamitidae</taxon>
        <taxon>Giardiinae</taxon>
        <taxon>Giardia</taxon>
    </lineage>
</organism>
<comment type="caution">
    <text evidence="1">The sequence shown here is derived from an EMBL/GenBank/DDBJ whole genome shotgun (WGS) entry which is preliminary data.</text>
</comment>
<accession>A0A4Z1TCH5</accession>
<evidence type="ECO:0000313" key="1">
    <source>
        <dbReference type="EMBL" id="TNJ30201.1"/>
    </source>
</evidence>
<dbReference type="OrthoDB" id="10251437at2759"/>
<proteinExistence type="predicted"/>
<name>A0A4Z1TCH5_GIAMU</name>
<dbReference type="VEuPathDB" id="GiardiaDB:GMRT_14258"/>
<dbReference type="EMBL" id="VDLU01000001">
    <property type="protein sequence ID" value="TNJ30201.1"/>
    <property type="molecule type" value="Genomic_DNA"/>
</dbReference>
<sequence length="1501" mass="166736">MPDTIRIRERDLYSVPPLVLDYLRRIGADLSGCDVMIDRETLCTICSTRGRALVYKTTDLGSSRAVALETSPFGPSDGELAESGGSSTPMFRDVHLFLFRTLLTGAPLDLPQSAIAITAEGFVLCFNDLQKEFRRLACCLVRSRLYTQLSLYPTEFVTSAEVVGQQVIARSVRMAVMKLQVLVGTSLGRALLVTLQVDEKFDIEVSQPDYRAGSITSSRGRGQRAWRLRTPFFKGSSEQRSLTRRISMAIRQVVRGFKHQVPVKPPISRSNSSIMGAQPHAYNVPHSFCVLDSVTEVLGLRTSRLAEILAYLKALGTGFQETDALSYPVELKRETLLRMGEKGLYLSRTGGHRDLQRIVREENKATRGMNRNLKKRTWTLQRADVSEMLNQNMLDPLDPTVPNVPQTALQPDDLAAPPLKLDMLVHFPLIPSDDAVKACLVMDPIVRIRSFEDCVLLIFENRVVVFKRHVSRRKEKEEMVHGELSLCTLTHTANISADRLATLFPDCRFVGAATGSAGTVAFGDEQGLVTFTDAQSVGNGALVLLFTVVISDEHRSRIMSEGFGARSDAFSGTVTHALLYYNYNAGIIAIDFLSTPKQKDAIGQVQIPTGESTALFISRIPLTAHIANEATKSTAQKEDFGKQLSRLFNYRRSSLGLGCLCSMRPTLEIPHPASKVGYVVSGQYLLSFQLLAGFVSVTKKAYLCGEAALPAVFLLGRRADELLNEKYVNLITPSARFLLEAAPQRSILSSVISFFSGNASTGLQKVEGVRTTLLTTNLVIYGSSKAIVSRLDEVVRPSQAIFPYAPNNFGTDLCLETLSTDMYAFPQHSTAILGYGFASRRIISQHIRLLRATNTTSMFLLTGTGSLRTYSNYIDPEMLRRIEGAETDRRALRMSMLVGAGHGTLRPSAIRTTREYDTPLMIDQMLEMTFEAYCSGDALYDINLDAIQETTLLDFIRRITNGSIISAQEDPIWCERESWAKDNQTSSSGALTEEITTSTLGSARDVISKHNRLCRLYFLSSVQKIETLILLVTFLHDLGLWDDERCTPACKDSIRTAIEATYGLVALLKFFYVYTNKGQEDPALLMLDDHSWGFFDYSSVIPEYNHTLTCSYVETTLVKHYEKVCRNNPMSREIFKALRNTNLNPLETILSAVTLSIEGVPIVIGIVGRISKSLIKFQTELAGASISSHMGELLQTAHLLECVCLYLQAILASREANVDLLSVESYNDLPEWLNSLPTALQTLLIQVSDVIKAICGRLNIINLLEHRAKDKNQAILVRITHSTAFLADCCLHIMYRNKTARITPNVFTTARGEVNDILCQLPTKTYSVAAVIAKYHDWTAFARYSMDLFEVQDFTAGELARSIAFHPSLTHSTAGLAAYGVHMKSQDGIMRSNMPLERQIAPSEVVPLLPQGLLDIIGQISSRDALDIKLEKLSELWQVLLDELEARKFAIRGIALGDQNQADIASYFVKLRHIEKQVSLVRPQDDAVMEAMYKLAERLSG</sequence>
<evidence type="ECO:0000313" key="2">
    <source>
        <dbReference type="Proteomes" id="UP000315496"/>
    </source>
</evidence>
<reference evidence="1 2" key="1">
    <citation type="submission" date="2019-05" db="EMBL/GenBank/DDBJ databases">
        <title>The compact genome of Giardia muris reveals important steps in the evolution of intestinal protozoan parasites.</title>
        <authorList>
            <person name="Xu F."/>
            <person name="Jimenez-Gonzalez A."/>
            <person name="Einarsson E."/>
            <person name="Astvaldsson A."/>
            <person name="Peirasmaki D."/>
            <person name="Eckmann L."/>
            <person name="Andersson J.O."/>
            <person name="Svard S.G."/>
            <person name="Jerlstrom-Hultqvist J."/>
        </authorList>
    </citation>
    <scope>NUCLEOTIDE SEQUENCE [LARGE SCALE GENOMIC DNA]</scope>
    <source>
        <strain evidence="1 2">Roberts-Thomson</strain>
    </source>
</reference>
<protein>
    <submittedName>
        <fullName evidence="1">Uncharacterized protein</fullName>
    </submittedName>
</protein>
<dbReference type="Proteomes" id="UP000315496">
    <property type="component" value="Chromosome 1"/>
</dbReference>
<keyword evidence="2" id="KW-1185">Reference proteome</keyword>